<dbReference type="SUPFAM" id="SSF52058">
    <property type="entry name" value="L domain-like"/>
    <property type="match status" value="2"/>
</dbReference>
<dbReference type="Pfam" id="PF25019">
    <property type="entry name" value="LRR_R13L1-DRL21"/>
    <property type="match status" value="1"/>
</dbReference>
<dbReference type="SUPFAM" id="SSF52540">
    <property type="entry name" value="P-loop containing nucleoside triphosphate hydrolases"/>
    <property type="match status" value="1"/>
</dbReference>
<feature type="domain" description="NB-ARC" evidence="7">
    <location>
        <begin position="178"/>
        <end position="351"/>
    </location>
</feature>
<dbReference type="Gene3D" id="1.10.10.10">
    <property type="entry name" value="Winged helix-like DNA-binding domain superfamily/Winged helix DNA-binding domain"/>
    <property type="match status" value="1"/>
</dbReference>
<dbReference type="EMBL" id="JAVIJP010000028">
    <property type="protein sequence ID" value="KAL3634635.1"/>
    <property type="molecule type" value="Genomic_DNA"/>
</dbReference>
<keyword evidence="5" id="KW-0611">Plant defense</keyword>
<evidence type="ECO:0000256" key="4">
    <source>
        <dbReference type="ARBA" id="ARBA00022741"/>
    </source>
</evidence>
<dbReference type="InterPro" id="IPR058922">
    <property type="entry name" value="WHD_DRP"/>
</dbReference>
<organism evidence="11 12">
    <name type="scientific">Castilleja foliolosa</name>
    <dbReference type="NCBI Taxonomy" id="1961234"/>
    <lineage>
        <taxon>Eukaryota</taxon>
        <taxon>Viridiplantae</taxon>
        <taxon>Streptophyta</taxon>
        <taxon>Embryophyta</taxon>
        <taxon>Tracheophyta</taxon>
        <taxon>Spermatophyta</taxon>
        <taxon>Magnoliopsida</taxon>
        <taxon>eudicotyledons</taxon>
        <taxon>Gunneridae</taxon>
        <taxon>Pentapetalae</taxon>
        <taxon>asterids</taxon>
        <taxon>lamiids</taxon>
        <taxon>Lamiales</taxon>
        <taxon>Orobanchaceae</taxon>
        <taxon>Pedicularideae</taxon>
        <taxon>Castillejinae</taxon>
        <taxon>Castilleja</taxon>
    </lineage>
</organism>
<dbReference type="Pfam" id="PF18052">
    <property type="entry name" value="Rx_N"/>
    <property type="match status" value="1"/>
</dbReference>
<evidence type="ECO:0000256" key="5">
    <source>
        <dbReference type="ARBA" id="ARBA00022821"/>
    </source>
</evidence>
<dbReference type="Pfam" id="PF00931">
    <property type="entry name" value="NB-ARC"/>
    <property type="match status" value="1"/>
</dbReference>
<dbReference type="Gene3D" id="3.80.10.10">
    <property type="entry name" value="Ribonuclease Inhibitor"/>
    <property type="match status" value="3"/>
</dbReference>
<evidence type="ECO:0000313" key="12">
    <source>
        <dbReference type="Proteomes" id="UP001632038"/>
    </source>
</evidence>
<dbReference type="FunFam" id="1.10.10.10:FF:000322">
    <property type="entry name" value="Probable disease resistance protein At1g63360"/>
    <property type="match status" value="1"/>
</dbReference>
<protein>
    <recommendedName>
        <fullName evidence="13">Disease resistance protein RGA3</fullName>
    </recommendedName>
</protein>
<feature type="domain" description="R13L1/DRL21-like LRR repeat region" evidence="10">
    <location>
        <begin position="679"/>
        <end position="803"/>
    </location>
</feature>
<dbReference type="InterPro" id="IPR002182">
    <property type="entry name" value="NB-ARC"/>
</dbReference>
<dbReference type="PANTHER" id="PTHR36766">
    <property type="entry name" value="PLANT BROAD-SPECTRUM MILDEW RESISTANCE PROTEIN RPW8"/>
    <property type="match status" value="1"/>
</dbReference>
<dbReference type="Gene3D" id="3.40.50.300">
    <property type="entry name" value="P-loop containing nucleotide triphosphate hydrolases"/>
    <property type="match status" value="1"/>
</dbReference>
<dbReference type="InterPro" id="IPR041118">
    <property type="entry name" value="Rx_N"/>
</dbReference>
<dbReference type="Gene3D" id="1.20.5.4130">
    <property type="match status" value="1"/>
</dbReference>
<dbReference type="PANTHER" id="PTHR36766:SF70">
    <property type="entry name" value="DISEASE RESISTANCE PROTEIN RGA4"/>
    <property type="match status" value="1"/>
</dbReference>
<accession>A0ABD3CX95</accession>
<dbReference type="InterPro" id="IPR042197">
    <property type="entry name" value="Apaf_helical"/>
</dbReference>
<feature type="domain" description="Disease resistance protein winged helix" evidence="9">
    <location>
        <begin position="437"/>
        <end position="505"/>
    </location>
</feature>
<evidence type="ECO:0000259" key="7">
    <source>
        <dbReference type="Pfam" id="PF00931"/>
    </source>
</evidence>
<evidence type="ECO:0000256" key="6">
    <source>
        <dbReference type="ARBA" id="ARBA00022840"/>
    </source>
</evidence>
<name>A0ABD3CX95_9LAMI</name>
<sequence length="1225" mass="137770">MEAVVVGAVVGASIQVLVQNLLTISPEQITPNFKKDLKTLNKSFLMVCDFLYDAEMRQVNDRAVKRFLRDLEALAFDADNIFDQIDYKLLSKKAQKPENKTMKKVQSFFSHSKNPIANRLRLGRKIRDINRKLELINQQAIGFGLHTRLAGVQAPVSVSGSDTETDSFTVDPIILGRESDVSRIVETLIMTRRDEQTLISVLPIVGMGGLGKTTLVRLVFNHEKIKSHFETCVWVHVPREFNVIDLLKNILTSLTTENVNLGNREALMKKLQNNLGNKRYLLVLDDVWNEEREKWDSFSNSLLGISYATGSCVIVTTRSREVATIVTTLPIHELKSLSEDDCWSIIKAKALRVGDNINNSEFETIGKNIAKRCKGLPLAAKVVGGLLIGKSKEEWLSIGNNWVSNFGDGDPILKILKLSFDNLSNPGLKKCFAYCSIFPKGFEIEKELLIELWLAEGFIQTDQKSDTGSIIFNLLLRSSLLQVAERDHYGNVTQCNMHDLVHDLACSILGENNSDVKEESSCQNLYMSYKSSGVESISIGKEQTRCLRTLIFNGRVSDIIFSDFKSLHTLTLVGDDIYELPASVGKLIHLRYLDTSGTRIRDLPDSVGKLYHLQTLRAKKEKKWEMSYLEYLPSSMKYLISLRHLHVPYNTTLPPEIGKLTSLQTLSHFFVGKNNGCGISELGSLKGLKGKLEIRNLENVRDKKEATSADLSRKDSIYKLKLKWDPFRDGEAVANDESVLEGLEPHRNLRSLKICGYKGKSFPLWTSKVQDALMKIKLENCSECEQLPMLGHLPHLKSLYVSNLKNVRSIKSSFYCERDSTPLLYVFHALKRLEFLDMPNLTEWEEVDFLPTREVVVFPSLKYLKIKGCAQLLSAPSHFPSLDRLEISDMKSSLPLESICGPNLTSLKDVSISQIEGLACLPDGLFSNNRNLSSLRIYDCPKMTHLVSHLLGGGGPGLSLKLLWISSCLSLRELPDDLHNLNSLEELHIYKCPDLMSIPYIQPGFASLCRLEIKNCHGLFGLPIELVESRAPSLEALSLIGLNSVLFFPKIIGCLSRMARLTSLGIHQVPKFSIISPLSINNLYYLRMGPFSDSGNYVYFKETFHDILKPSFFALRILELHGMEQWSSLPDQLQHLSSLSELSLCDFGILGLPEWFGNISSLCILSLSKLKRLTRLASDHAMRRLTKLTHLNVSDCPLLLNEATWVSNINVRVDGIPSSSTPHVY</sequence>
<dbReference type="InterPro" id="IPR027417">
    <property type="entry name" value="P-loop_NTPase"/>
</dbReference>
<comment type="caution">
    <text evidence="11">The sequence shown here is derived from an EMBL/GenBank/DDBJ whole genome shotgun (WGS) entry which is preliminary data.</text>
</comment>
<reference evidence="12" key="1">
    <citation type="journal article" date="2024" name="IScience">
        <title>Strigolactones Initiate the Formation of Haustorium-like Structures in Castilleja.</title>
        <authorList>
            <person name="Buerger M."/>
            <person name="Peterson D."/>
            <person name="Chory J."/>
        </authorList>
    </citation>
    <scope>NUCLEOTIDE SEQUENCE [LARGE SCALE GENOMIC DNA]</scope>
</reference>
<dbReference type="GO" id="GO:0051607">
    <property type="term" value="P:defense response to virus"/>
    <property type="evidence" value="ECO:0007669"/>
    <property type="project" value="UniProtKB-ARBA"/>
</dbReference>
<evidence type="ECO:0008006" key="13">
    <source>
        <dbReference type="Google" id="ProtNLM"/>
    </source>
</evidence>
<keyword evidence="12" id="KW-1185">Reference proteome</keyword>
<dbReference type="PRINTS" id="PR00364">
    <property type="entry name" value="DISEASERSIST"/>
</dbReference>
<evidence type="ECO:0000313" key="11">
    <source>
        <dbReference type="EMBL" id="KAL3634635.1"/>
    </source>
</evidence>
<gene>
    <name evidence="11" type="ORF">CASFOL_021689</name>
</gene>
<evidence type="ECO:0000259" key="9">
    <source>
        <dbReference type="Pfam" id="PF23559"/>
    </source>
</evidence>
<keyword evidence="2" id="KW-0433">Leucine-rich repeat</keyword>
<dbReference type="GO" id="GO:0005524">
    <property type="term" value="F:ATP binding"/>
    <property type="evidence" value="ECO:0007669"/>
    <property type="project" value="UniProtKB-KW"/>
</dbReference>
<evidence type="ECO:0000259" key="8">
    <source>
        <dbReference type="Pfam" id="PF18052"/>
    </source>
</evidence>
<dbReference type="Pfam" id="PF23559">
    <property type="entry name" value="WHD_DRP"/>
    <property type="match status" value="1"/>
</dbReference>
<keyword evidence="3" id="KW-0677">Repeat</keyword>
<dbReference type="AlphaFoldDB" id="A0ABD3CX95"/>
<dbReference type="InterPro" id="IPR056789">
    <property type="entry name" value="LRR_R13L1-DRL21"/>
</dbReference>
<dbReference type="Proteomes" id="UP001632038">
    <property type="component" value="Unassembled WGS sequence"/>
</dbReference>
<keyword evidence="4" id="KW-0547">Nucleotide-binding</keyword>
<comment type="similarity">
    <text evidence="1">Belongs to the disease resistance NB-LRR family.</text>
</comment>
<evidence type="ECO:0000256" key="2">
    <source>
        <dbReference type="ARBA" id="ARBA00022614"/>
    </source>
</evidence>
<feature type="domain" description="Disease resistance N-terminal" evidence="8">
    <location>
        <begin position="15"/>
        <end position="100"/>
    </location>
</feature>
<dbReference type="InterPro" id="IPR032675">
    <property type="entry name" value="LRR_dom_sf"/>
</dbReference>
<evidence type="ECO:0000256" key="3">
    <source>
        <dbReference type="ARBA" id="ARBA00022737"/>
    </source>
</evidence>
<evidence type="ECO:0000256" key="1">
    <source>
        <dbReference type="ARBA" id="ARBA00008894"/>
    </source>
</evidence>
<proteinExistence type="inferred from homology"/>
<evidence type="ECO:0000259" key="10">
    <source>
        <dbReference type="Pfam" id="PF25019"/>
    </source>
</evidence>
<dbReference type="Gene3D" id="1.10.8.430">
    <property type="entry name" value="Helical domain of apoptotic protease-activating factors"/>
    <property type="match status" value="1"/>
</dbReference>
<dbReference type="InterPro" id="IPR036388">
    <property type="entry name" value="WH-like_DNA-bd_sf"/>
</dbReference>
<keyword evidence="6" id="KW-0067">ATP-binding</keyword>
<dbReference type="FunFam" id="3.40.50.300:FF:001091">
    <property type="entry name" value="Probable disease resistance protein At1g61300"/>
    <property type="match status" value="1"/>
</dbReference>